<gene>
    <name evidence="1" type="ORF">GCM10025778_12870</name>
</gene>
<proteinExistence type="predicted"/>
<dbReference type="EMBL" id="BAABLK010000022">
    <property type="protein sequence ID" value="GAA5226754.1"/>
    <property type="molecule type" value="Genomic_DNA"/>
</dbReference>
<sequence>MRMLELGVKTHRVTSHHLLALLSRKPAGLILEVTDGTRECNDSNHRVSTFYDLVKDAPLRMAFTLVHELRPHRCTAVAVSPGRLRSEMVLENYGVDETTWKSSTAEDGHFAAISDSPRFVSRGVAALAADPSVFARTGASFCSGGPARDYGITDVDGSVPDC</sequence>
<name>A0ABP9TIN8_9MICC</name>
<reference evidence="2" key="1">
    <citation type="journal article" date="2019" name="Int. J. Syst. Evol. Microbiol.">
        <title>The Global Catalogue of Microorganisms (GCM) 10K type strain sequencing project: providing services to taxonomists for standard genome sequencing and annotation.</title>
        <authorList>
            <consortium name="The Broad Institute Genomics Platform"/>
            <consortium name="The Broad Institute Genome Sequencing Center for Infectious Disease"/>
            <person name="Wu L."/>
            <person name="Ma J."/>
        </authorList>
    </citation>
    <scope>NUCLEOTIDE SEQUENCE [LARGE SCALE GENOMIC DNA]</scope>
    <source>
        <strain evidence="2">JCM 18952</strain>
    </source>
</reference>
<dbReference type="PANTHER" id="PTHR44147">
    <property type="entry name" value="DEHYDROGENASE/REDUCTASE SDR FAMILY MEMBER 1"/>
    <property type="match status" value="1"/>
</dbReference>
<dbReference type="Proteomes" id="UP001501257">
    <property type="component" value="Unassembled WGS sequence"/>
</dbReference>
<organism evidence="1 2">
    <name type="scientific">Paeniglutamicibacter antarcticus</name>
    <dbReference type="NCBI Taxonomy" id="494023"/>
    <lineage>
        <taxon>Bacteria</taxon>
        <taxon>Bacillati</taxon>
        <taxon>Actinomycetota</taxon>
        <taxon>Actinomycetes</taxon>
        <taxon>Micrococcales</taxon>
        <taxon>Micrococcaceae</taxon>
        <taxon>Paeniglutamicibacter</taxon>
    </lineage>
</organism>
<keyword evidence="2" id="KW-1185">Reference proteome</keyword>
<dbReference type="SUPFAM" id="SSF51735">
    <property type="entry name" value="NAD(P)-binding Rossmann-fold domains"/>
    <property type="match status" value="1"/>
</dbReference>
<dbReference type="Gene3D" id="3.40.50.720">
    <property type="entry name" value="NAD(P)-binding Rossmann-like Domain"/>
    <property type="match status" value="1"/>
</dbReference>
<protein>
    <submittedName>
        <fullName evidence="1">Uncharacterized protein</fullName>
    </submittedName>
</protein>
<evidence type="ECO:0000313" key="1">
    <source>
        <dbReference type="EMBL" id="GAA5226754.1"/>
    </source>
</evidence>
<dbReference type="InterPro" id="IPR036291">
    <property type="entry name" value="NAD(P)-bd_dom_sf"/>
</dbReference>
<evidence type="ECO:0000313" key="2">
    <source>
        <dbReference type="Proteomes" id="UP001501257"/>
    </source>
</evidence>
<accession>A0ABP9TIN8</accession>
<dbReference type="PANTHER" id="PTHR44147:SF2">
    <property type="entry name" value="DEHYDROGENASE_REDUCTASE SDR FAMILY MEMBER 1"/>
    <property type="match status" value="1"/>
</dbReference>
<comment type="caution">
    <text evidence="1">The sequence shown here is derived from an EMBL/GenBank/DDBJ whole genome shotgun (WGS) entry which is preliminary data.</text>
</comment>